<evidence type="ECO:0000256" key="5">
    <source>
        <dbReference type="ARBA" id="ARBA00023242"/>
    </source>
</evidence>
<organism evidence="7 8">
    <name type="scientific">Microdochium bolleyi</name>
    <dbReference type="NCBI Taxonomy" id="196109"/>
    <lineage>
        <taxon>Eukaryota</taxon>
        <taxon>Fungi</taxon>
        <taxon>Dikarya</taxon>
        <taxon>Ascomycota</taxon>
        <taxon>Pezizomycotina</taxon>
        <taxon>Sordariomycetes</taxon>
        <taxon>Xylariomycetidae</taxon>
        <taxon>Xylariales</taxon>
        <taxon>Microdochiaceae</taxon>
        <taxon>Microdochium</taxon>
    </lineage>
</organism>
<keyword evidence="4" id="KW-0677">Repeat</keyword>
<dbReference type="OrthoDB" id="5559898at2759"/>
<dbReference type="SUPFAM" id="SSF48371">
    <property type="entry name" value="ARM repeat"/>
    <property type="match status" value="1"/>
</dbReference>
<dbReference type="InterPro" id="IPR000225">
    <property type="entry name" value="Armadillo"/>
</dbReference>
<gene>
    <name evidence="7" type="ORF">Micbo1qcDRAFT_155680</name>
</gene>
<dbReference type="Proteomes" id="UP000070501">
    <property type="component" value="Unassembled WGS sequence"/>
</dbReference>
<comment type="subcellular location">
    <subcellularLocation>
        <location evidence="2">Cytoplasm</location>
    </subcellularLocation>
    <subcellularLocation>
        <location evidence="1">Nucleus</location>
    </subcellularLocation>
</comment>
<dbReference type="GO" id="GO:0005737">
    <property type="term" value="C:cytoplasm"/>
    <property type="evidence" value="ECO:0007669"/>
    <property type="project" value="UniProtKB-SubCell"/>
</dbReference>
<accession>A0A136JIH5</accession>
<dbReference type="Gene3D" id="1.25.10.10">
    <property type="entry name" value="Leucine-rich Repeat Variant"/>
    <property type="match status" value="2"/>
</dbReference>
<keyword evidence="8" id="KW-1185">Reference proteome</keyword>
<evidence type="ECO:0000256" key="2">
    <source>
        <dbReference type="ARBA" id="ARBA00004496"/>
    </source>
</evidence>
<feature type="region of interest" description="Disordered" evidence="6">
    <location>
        <begin position="379"/>
        <end position="404"/>
    </location>
</feature>
<evidence type="ECO:0000256" key="4">
    <source>
        <dbReference type="ARBA" id="ARBA00022737"/>
    </source>
</evidence>
<dbReference type="InParanoid" id="A0A136JIH5"/>
<name>A0A136JIH5_9PEZI</name>
<sequence>MIVDAADSDPSCRLRKREDRRVLTHRIKLRENCLKALGAIACFKDEYRKAIIDQEVLAYVAESLCAVPGDPRKTKDRSKVPEKNAKSVKEPPTSGPQSNPPAVLIAASYVIRMLARSPHILRTALTDIDVTISLMQLLLYPDDKVQIAATYATCNLVVDFSPLREPLIDEGVVPILCEQAHSSNPELRLNALWALKHVIHDASVAFRQNCLTELGVEWLVQLICDDIEDEALYQAQEKSDESDASDDDDDDVDMSASEDHHQSYTTEKAYKSTPTSQLSAAHSEMRLFRQAQQRLNALRAAETSELRRARHNDIAIQEQGLTFIRNLIASATSANADGANDTAQMIDHLFDVIGQERLFEIMSSKLRGRVSHQLSRRDNNSATIGTTNTTAGRSTVSDGTGTTSRVLPPHSKLIVAVIYILVHMAASVPRHRQLVIEQTDLLRTLSKMFNSQNRDVRLALCHLINNLTWQDDGTDASACSQRAVELRKLGFLSKLEALGSGDDELDVRERAKSALWQMKHGY</sequence>
<dbReference type="AlphaFoldDB" id="A0A136JIH5"/>
<dbReference type="InterPro" id="IPR038739">
    <property type="entry name" value="ARMC8/Vid28"/>
</dbReference>
<dbReference type="EMBL" id="KQ964245">
    <property type="protein sequence ID" value="KXJ96954.1"/>
    <property type="molecule type" value="Genomic_DNA"/>
</dbReference>
<dbReference type="SMART" id="SM00185">
    <property type="entry name" value="ARM"/>
    <property type="match status" value="4"/>
</dbReference>
<feature type="region of interest" description="Disordered" evidence="6">
    <location>
        <begin position="235"/>
        <end position="276"/>
    </location>
</feature>
<evidence type="ECO:0000256" key="6">
    <source>
        <dbReference type="SAM" id="MobiDB-lite"/>
    </source>
</evidence>
<dbReference type="InterPro" id="IPR011989">
    <property type="entry name" value="ARM-like"/>
</dbReference>
<dbReference type="GO" id="GO:0034657">
    <property type="term" value="C:GID complex"/>
    <property type="evidence" value="ECO:0007669"/>
    <property type="project" value="TreeGrafter"/>
</dbReference>
<keyword evidence="5" id="KW-0539">Nucleus</keyword>
<dbReference type="PANTHER" id="PTHR15651:SF7">
    <property type="entry name" value="ARMADILLO REPEAT-CONTAINING PROTEIN 8"/>
    <property type="match status" value="1"/>
</dbReference>
<reference evidence="8" key="1">
    <citation type="submission" date="2016-02" db="EMBL/GenBank/DDBJ databases">
        <title>Draft genome sequence of Microdochium bolleyi, a fungal endophyte of beachgrass.</title>
        <authorList>
            <consortium name="DOE Joint Genome Institute"/>
            <person name="David A.S."/>
            <person name="May G."/>
            <person name="Haridas S."/>
            <person name="Lim J."/>
            <person name="Wang M."/>
            <person name="Labutti K."/>
            <person name="Lipzen A."/>
            <person name="Barry K."/>
            <person name="Grigoriev I.V."/>
        </authorList>
    </citation>
    <scope>NUCLEOTIDE SEQUENCE [LARGE SCALE GENOMIC DNA]</scope>
    <source>
        <strain evidence="8">J235TASD1</strain>
    </source>
</reference>
<feature type="region of interest" description="Disordered" evidence="6">
    <location>
        <begin position="70"/>
        <end position="100"/>
    </location>
</feature>
<feature type="compositionally biased region" description="Polar residues" evidence="6">
    <location>
        <begin position="380"/>
        <end position="404"/>
    </location>
</feature>
<evidence type="ECO:0000313" key="7">
    <source>
        <dbReference type="EMBL" id="KXJ96954.1"/>
    </source>
</evidence>
<keyword evidence="3" id="KW-0963">Cytoplasm</keyword>
<evidence type="ECO:0000313" key="8">
    <source>
        <dbReference type="Proteomes" id="UP000070501"/>
    </source>
</evidence>
<dbReference type="Pfam" id="PF00514">
    <property type="entry name" value="Arm"/>
    <property type="match status" value="1"/>
</dbReference>
<dbReference type="STRING" id="196109.A0A136JIH5"/>
<dbReference type="PANTHER" id="PTHR15651">
    <property type="entry name" value="ARMADILLO REPEAT-CONTAINING PROTEIN 8"/>
    <property type="match status" value="1"/>
</dbReference>
<feature type="compositionally biased region" description="Acidic residues" evidence="6">
    <location>
        <begin position="240"/>
        <end position="253"/>
    </location>
</feature>
<proteinExistence type="predicted"/>
<dbReference type="GO" id="GO:0005634">
    <property type="term" value="C:nucleus"/>
    <property type="evidence" value="ECO:0007669"/>
    <property type="project" value="UniProtKB-SubCell"/>
</dbReference>
<evidence type="ECO:0000256" key="3">
    <source>
        <dbReference type="ARBA" id="ARBA00022490"/>
    </source>
</evidence>
<evidence type="ECO:0000256" key="1">
    <source>
        <dbReference type="ARBA" id="ARBA00004123"/>
    </source>
</evidence>
<protein>
    <submittedName>
        <fullName evidence="7">Armadillo-type protein</fullName>
    </submittedName>
</protein>
<feature type="compositionally biased region" description="Basic and acidic residues" evidence="6">
    <location>
        <begin position="70"/>
        <end position="89"/>
    </location>
</feature>
<dbReference type="GO" id="GO:0043161">
    <property type="term" value="P:proteasome-mediated ubiquitin-dependent protein catabolic process"/>
    <property type="evidence" value="ECO:0007669"/>
    <property type="project" value="TreeGrafter"/>
</dbReference>
<dbReference type="InterPro" id="IPR016024">
    <property type="entry name" value="ARM-type_fold"/>
</dbReference>